<evidence type="ECO:0000313" key="3">
    <source>
        <dbReference type="EMBL" id="KIM30384.1"/>
    </source>
</evidence>
<feature type="compositionally biased region" description="Polar residues" evidence="1">
    <location>
        <begin position="1"/>
        <end position="16"/>
    </location>
</feature>
<keyword evidence="4" id="KW-1185">Reference proteome</keyword>
<feature type="transmembrane region" description="Helical" evidence="2">
    <location>
        <begin position="407"/>
        <end position="428"/>
    </location>
</feature>
<feature type="transmembrane region" description="Helical" evidence="2">
    <location>
        <begin position="373"/>
        <end position="395"/>
    </location>
</feature>
<keyword evidence="2" id="KW-1133">Transmembrane helix</keyword>
<organism evidence="3 4">
    <name type="scientific">Serendipita vermifera MAFF 305830</name>
    <dbReference type="NCBI Taxonomy" id="933852"/>
    <lineage>
        <taxon>Eukaryota</taxon>
        <taxon>Fungi</taxon>
        <taxon>Dikarya</taxon>
        <taxon>Basidiomycota</taxon>
        <taxon>Agaricomycotina</taxon>
        <taxon>Agaricomycetes</taxon>
        <taxon>Sebacinales</taxon>
        <taxon>Serendipitaceae</taxon>
        <taxon>Serendipita</taxon>
    </lineage>
</organism>
<dbReference type="EMBL" id="KN824284">
    <property type="protein sequence ID" value="KIM30384.1"/>
    <property type="molecule type" value="Genomic_DNA"/>
</dbReference>
<keyword evidence="2" id="KW-0472">Membrane</keyword>
<dbReference type="OrthoDB" id="3245306at2759"/>
<sequence length="493" mass="54043">MLPGESTLSLRTNVTPYDQKGKGRDTTPVYEALGWTEYILPDTSYYFALHVAPPMSPQHLRMPTPITASPPAVTVVADYDLRDQALLKRVCEEMRTLVKLELPTSDRYSTDVENWELWLHRPRGYEPSKLDESRPSIVHTWVNHTKRALAPRPLGAVGLPPKSDGDSITLVSGASEESDYERLLRELAYWSFVEKHPAHGMLSPSARQEAMEGLTWSYADRLLQSERPVPPPFSQEECQSLLRILESVNQLSTQQDRMISNRLIASIQSRLVKHRIRCSEAAKMSSDSASKFSGDKKERPNTVAFPFRRAVLGLLSVVICWGIPYLFLDQPSAGADPISRFKPIEGQLSSGNGVQSYYSMGDLHAAAERKNSAMLYGAGVGVTAAVMIGSATTILTLRPPLDTPARTAAFVALLCAGASLAASLISLARMSRMSEGGPYSYRTNPPSSELFFPGVQRDAESLVVVNVRASFSPSSSSSSLPATTTRSGYVAAF</sequence>
<feature type="transmembrane region" description="Helical" evidence="2">
    <location>
        <begin position="310"/>
        <end position="328"/>
    </location>
</feature>
<feature type="region of interest" description="Disordered" evidence="1">
    <location>
        <begin position="471"/>
        <end position="493"/>
    </location>
</feature>
<evidence type="ECO:0000256" key="2">
    <source>
        <dbReference type="SAM" id="Phobius"/>
    </source>
</evidence>
<evidence type="ECO:0000313" key="4">
    <source>
        <dbReference type="Proteomes" id="UP000054097"/>
    </source>
</evidence>
<reference evidence="4" key="2">
    <citation type="submission" date="2015-01" db="EMBL/GenBank/DDBJ databases">
        <title>Evolutionary Origins and Diversification of the Mycorrhizal Mutualists.</title>
        <authorList>
            <consortium name="DOE Joint Genome Institute"/>
            <consortium name="Mycorrhizal Genomics Consortium"/>
            <person name="Kohler A."/>
            <person name="Kuo A."/>
            <person name="Nagy L.G."/>
            <person name="Floudas D."/>
            <person name="Copeland A."/>
            <person name="Barry K.W."/>
            <person name="Cichocki N."/>
            <person name="Veneault-Fourrey C."/>
            <person name="LaButti K."/>
            <person name="Lindquist E.A."/>
            <person name="Lipzen A."/>
            <person name="Lundell T."/>
            <person name="Morin E."/>
            <person name="Murat C."/>
            <person name="Riley R."/>
            <person name="Ohm R."/>
            <person name="Sun H."/>
            <person name="Tunlid A."/>
            <person name="Henrissat B."/>
            <person name="Grigoriev I.V."/>
            <person name="Hibbett D.S."/>
            <person name="Martin F."/>
        </authorList>
    </citation>
    <scope>NUCLEOTIDE SEQUENCE [LARGE SCALE GENOMIC DNA]</scope>
    <source>
        <strain evidence="4">MAFF 305830</strain>
    </source>
</reference>
<gene>
    <name evidence="3" type="ORF">M408DRAFT_66193</name>
</gene>
<accession>A0A0C3BE16</accession>
<dbReference type="AlphaFoldDB" id="A0A0C3BE16"/>
<evidence type="ECO:0008006" key="5">
    <source>
        <dbReference type="Google" id="ProtNLM"/>
    </source>
</evidence>
<name>A0A0C3BE16_SERVB</name>
<feature type="region of interest" description="Disordered" evidence="1">
    <location>
        <begin position="1"/>
        <end position="23"/>
    </location>
</feature>
<proteinExistence type="predicted"/>
<evidence type="ECO:0000256" key="1">
    <source>
        <dbReference type="SAM" id="MobiDB-lite"/>
    </source>
</evidence>
<reference evidence="3 4" key="1">
    <citation type="submission" date="2014-04" db="EMBL/GenBank/DDBJ databases">
        <authorList>
            <consortium name="DOE Joint Genome Institute"/>
            <person name="Kuo A."/>
            <person name="Zuccaro A."/>
            <person name="Kohler A."/>
            <person name="Nagy L.G."/>
            <person name="Floudas D."/>
            <person name="Copeland A."/>
            <person name="Barry K.W."/>
            <person name="Cichocki N."/>
            <person name="Veneault-Fourrey C."/>
            <person name="LaButti K."/>
            <person name="Lindquist E.A."/>
            <person name="Lipzen A."/>
            <person name="Lundell T."/>
            <person name="Morin E."/>
            <person name="Murat C."/>
            <person name="Sun H."/>
            <person name="Tunlid A."/>
            <person name="Henrissat B."/>
            <person name="Grigoriev I.V."/>
            <person name="Hibbett D.S."/>
            <person name="Martin F."/>
            <person name="Nordberg H.P."/>
            <person name="Cantor M.N."/>
            <person name="Hua S.X."/>
        </authorList>
    </citation>
    <scope>NUCLEOTIDE SEQUENCE [LARGE SCALE GENOMIC DNA]</scope>
    <source>
        <strain evidence="3 4">MAFF 305830</strain>
    </source>
</reference>
<protein>
    <recommendedName>
        <fullName evidence="5">Transmembrane protein</fullName>
    </recommendedName>
</protein>
<dbReference type="STRING" id="933852.A0A0C3BE16"/>
<dbReference type="HOGENOM" id="CLU_553384_0_0_1"/>
<dbReference type="Proteomes" id="UP000054097">
    <property type="component" value="Unassembled WGS sequence"/>
</dbReference>
<keyword evidence="2" id="KW-0812">Transmembrane</keyword>